<dbReference type="AGR" id="Xenbase:XB-GENE-29094599"/>
<evidence type="ECO:0000256" key="5">
    <source>
        <dbReference type="SAM" id="SignalP"/>
    </source>
</evidence>
<evidence type="ECO:0000313" key="8">
    <source>
        <dbReference type="RefSeq" id="XP_031752265.1"/>
    </source>
</evidence>
<feature type="chain" id="PRO_5035155861" evidence="5">
    <location>
        <begin position="18"/>
        <end position="338"/>
    </location>
</feature>
<evidence type="ECO:0000313" key="9">
    <source>
        <dbReference type="Xenbase" id="XB-GENE-29094599"/>
    </source>
</evidence>
<reference evidence="8" key="1">
    <citation type="submission" date="2025-08" db="UniProtKB">
        <authorList>
            <consortium name="RefSeq"/>
        </authorList>
    </citation>
    <scope>IDENTIFICATION</scope>
    <source>
        <strain evidence="8">Nigerian</strain>
        <tissue evidence="8">Liver and blood</tissue>
    </source>
</reference>
<evidence type="ECO:0000313" key="7">
    <source>
        <dbReference type="Proteomes" id="UP000008143"/>
    </source>
</evidence>
<dbReference type="PANTHER" id="PTHR12080:SF130">
    <property type="entry name" value="FC RECEPTOR-LIKE PROTEIN 5 ISOFORM X1"/>
    <property type="match status" value="1"/>
</dbReference>
<dbReference type="OrthoDB" id="8439544at2759"/>
<evidence type="ECO:0000256" key="1">
    <source>
        <dbReference type="ARBA" id="ARBA00004370"/>
    </source>
</evidence>
<dbReference type="RefSeq" id="XP_031752265.1">
    <property type="nucleotide sequence ID" value="XM_031896405.1"/>
</dbReference>
<dbReference type="PROSITE" id="PS50835">
    <property type="entry name" value="IG_LIKE"/>
    <property type="match status" value="1"/>
</dbReference>
<evidence type="ECO:0000256" key="2">
    <source>
        <dbReference type="ARBA" id="ARBA00022729"/>
    </source>
</evidence>
<gene>
    <name evidence="8 9" type="primary">LOC116408729</name>
</gene>
<dbReference type="GO" id="GO:0016020">
    <property type="term" value="C:membrane"/>
    <property type="evidence" value="ECO:0007669"/>
    <property type="project" value="UniProtKB-SubCell"/>
</dbReference>
<evidence type="ECO:0000256" key="4">
    <source>
        <dbReference type="ARBA" id="ARBA00023180"/>
    </source>
</evidence>
<dbReference type="Xenbase" id="XB-GENE-29094599">
    <property type="gene designation" value="LOC116408729"/>
</dbReference>
<keyword evidence="4" id="KW-0325">Glycoprotein</keyword>
<dbReference type="InterPro" id="IPR036179">
    <property type="entry name" value="Ig-like_dom_sf"/>
</dbReference>
<keyword evidence="2 5" id="KW-0732">Signal</keyword>
<dbReference type="GeneID" id="116408729"/>
<accession>A0A8J1J5H9</accession>
<evidence type="ECO:0000259" key="6">
    <source>
        <dbReference type="PROSITE" id="PS50835"/>
    </source>
</evidence>
<feature type="domain" description="Ig-like" evidence="6">
    <location>
        <begin position="110"/>
        <end position="193"/>
    </location>
</feature>
<dbReference type="Gene3D" id="2.60.40.10">
    <property type="entry name" value="Immunoglobulins"/>
    <property type="match status" value="3"/>
</dbReference>
<keyword evidence="3" id="KW-0472">Membrane</keyword>
<evidence type="ECO:0000256" key="3">
    <source>
        <dbReference type="ARBA" id="ARBA00023136"/>
    </source>
</evidence>
<dbReference type="AlphaFoldDB" id="A0A8J1J5H9"/>
<dbReference type="PANTHER" id="PTHR12080">
    <property type="entry name" value="SIGNALING LYMPHOCYTIC ACTIVATION MOLECULE"/>
    <property type="match status" value="1"/>
</dbReference>
<sequence>MCLLLVPLLLSVAPGWAANIGPVYVAQNGSVLLSIPGYPNAERDQVTWRDGKGNTMGRFRDSSSFHQIPGCECELFRNGSLYLKRLGTVGDETYTVTVFNQLGALITTGPVLVTVIVPVSDPVLELWCESGERAVLTCRVQTGSDPSYSWTIHGGNMGHLTVNEDNLVFSLPFSVSASCTARNDVSERSVRVSVPSVSCSVPVSDPVLEVSCLPNGSALVSCKVENGTSPFYSLIHNGETLRGNSSSPLVNVPVPLSPPGNISCSVRNRFSTRETSVSAVRCQVAGGVAVGQILCKSALFALYTALLGSMLRNLLRMRREEGEETVYMNEIGNLRGRQ</sequence>
<protein>
    <submittedName>
        <fullName evidence="8">Uncharacterized protein LOC116408729</fullName>
    </submittedName>
</protein>
<dbReference type="Proteomes" id="UP000008143">
    <property type="component" value="Chromosome 2"/>
</dbReference>
<comment type="subcellular location">
    <subcellularLocation>
        <location evidence="1">Membrane</location>
    </subcellularLocation>
</comment>
<keyword evidence="7" id="KW-1185">Reference proteome</keyword>
<organism evidence="7 8">
    <name type="scientific">Xenopus tropicalis</name>
    <name type="common">Western clawed frog</name>
    <name type="synonym">Silurana tropicalis</name>
    <dbReference type="NCBI Taxonomy" id="8364"/>
    <lineage>
        <taxon>Eukaryota</taxon>
        <taxon>Metazoa</taxon>
        <taxon>Chordata</taxon>
        <taxon>Craniata</taxon>
        <taxon>Vertebrata</taxon>
        <taxon>Euteleostomi</taxon>
        <taxon>Amphibia</taxon>
        <taxon>Batrachia</taxon>
        <taxon>Anura</taxon>
        <taxon>Pipoidea</taxon>
        <taxon>Pipidae</taxon>
        <taxon>Xenopodinae</taxon>
        <taxon>Xenopus</taxon>
        <taxon>Silurana</taxon>
    </lineage>
</organism>
<proteinExistence type="predicted"/>
<dbReference type="InterPro" id="IPR015631">
    <property type="entry name" value="CD2/SLAM_rcpt"/>
</dbReference>
<dbReference type="KEGG" id="xtr:116408729"/>
<dbReference type="SUPFAM" id="SSF48726">
    <property type="entry name" value="Immunoglobulin"/>
    <property type="match status" value="3"/>
</dbReference>
<dbReference type="InterPro" id="IPR007110">
    <property type="entry name" value="Ig-like_dom"/>
</dbReference>
<dbReference type="InterPro" id="IPR013783">
    <property type="entry name" value="Ig-like_fold"/>
</dbReference>
<name>A0A8J1J5H9_XENTR</name>
<feature type="signal peptide" evidence="5">
    <location>
        <begin position="1"/>
        <end position="17"/>
    </location>
</feature>